<accession>A0A6C0CS48</accession>
<dbReference type="EMBL" id="MN739479">
    <property type="protein sequence ID" value="QHT06972.1"/>
    <property type="molecule type" value="Genomic_DNA"/>
</dbReference>
<sequence length="62" mass="7393">MYKNIVFTSQELPYPYEEELRRRQATIKRKMKVADDYMRQHVGRRRGTRWTFGVGGTLADAN</sequence>
<evidence type="ECO:0000313" key="1">
    <source>
        <dbReference type="EMBL" id="QHT06972.1"/>
    </source>
</evidence>
<reference evidence="1" key="1">
    <citation type="journal article" date="2020" name="Nature">
        <title>Giant virus diversity and host interactions through global metagenomics.</title>
        <authorList>
            <person name="Schulz F."/>
            <person name="Roux S."/>
            <person name="Paez-Espino D."/>
            <person name="Jungbluth S."/>
            <person name="Walsh D.A."/>
            <person name="Denef V.J."/>
            <person name="McMahon K.D."/>
            <person name="Konstantinidis K.T."/>
            <person name="Eloe-Fadrosh E.A."/>
            <person name="Kyrpides N.C."/>
            <person name="Woyke T."/>
        </authorList>
    </citation>
    <scope>NUCLEOTIDE SEQUENCE</scope>
    <source>
        <strain evidence="1">GVMAG-M-3300021962-46</strain>
    </source>
</reference>
<name>A0A6C0CS48_9ZZZZ</name>
<protein>
    <submittedName>
        <fullName evidence="1">Uncharacterized protein</fullName>
    </submittedName>
</protein>
<proteinExistence type="predicted"/>
<organism evidence="1">
    <name type="scientific">viral metagenome</name>
    <dbReference type="NCBI Taxonomy" id="1070528"/>
    <lineage>
        <taxon>unclassified sequences</taxon>
        <taxon>metagenomes</taxon>
        <taxon>organismal metagenomes</taxon>
    </lineage>
</organism>
<dbReference type="AlphaFoldDB" id="A0A6C0CS48"/>